<dbReference type="Proteomes" id="UP001303760">
    <property type="component" value="Unassembled WGS sequence"/>
</dbReference>
<gene>
    <name evidence="1" type="ORF">C8A03DRAFT_15121</name>
</gene>
<reference evidence="1" key="2">
    <citation type="submission" date="2023-05" db="EMBL/GenBank/DDBJ databases">
        <authorList>
            <consortium name="Lawrence Berkeley National Laboratory"/>
            <person name="Steindorff A."/>
            <person name="Hensen N."/>
            <person name="Bonometti L."/>
            <person name="Westerberg I."/>
            <person name="Brannstrom I.O."/>
            <person name="Guillou S."/>
            <person name="Cros-Aarteil S."/>
            <person name="Calhoun S."/>
            <person name="Haridas S."/>
            <person name="Kuo A."/>
            <person name="Mondo S."/>
            <person name="Pangilinan J."/>
            <person name="Riley R."/>
            <person name="Labutti K."/>
            <person name="Andreopoulos B."/>
            <person name="Lipzen A."/>
            <person name="Chen C."/>
            <person name="Yanf M."/>
            <person name="Daum C."/>
            <person name="Ng V."/>
            <person name="Clum A."/>
            <person name="Ohm R."/>
            <person name="Martin F."/>
            <person name="Silar P."/>
            <person name="Natvig D."/>
            <person name="Lalanne C."/>
            <person name="Gautier V."/>
            <person name="Ament-Velasquez S.L."/>
            <person name="Kruys A."/>
            <person name="Hutchinson M.I."/>
            <person name="Powell A.J."/>
            <person name="Barry K."/>
            <person name="Miller A.N."/>
            <person name="Grigoriev I.V."/>
            <person name="Debuchy R."/>
            <person name="Gladieux P."/>
            <person name="Thoren M.H."/>
            <person name="Johannesson H."/>
        </authorList>
    </citation>
    <scope>NUCLEOTIDE SEQUENCE</scope>
    <source>
        <strain evidence="1">CBS 532.94</strain>
    </source>
</reference>
<organism evidence="1 2">
    <name type="scientific">Achaetomium macrosporum</name>
    <dbReference type="NCBI Taxonomy" id="79813"/>
    <lineage>
        <taxon>Eukaryota</taxon>
        <taxon>Fungi</taxon>
        <taxon>Dikarya</taxon>
        <taxon>Ascomycota</taxon>
        <taxon>Pezizomycotina</taxon>
        <taxon>Sordariomycetes</taxon>
        <taxon>Sordariomycetidae</taxon>
        <taxon>Sordariales</taxon>
        <taxon>Chaetomiaceae</taxon>
        <taxon>Achaetomium</taxon>
    </lineage>
</organism>
<sequence length="87" mass="9533">MWILTVTFLPVTSYESQHPDQDVQVKVSHPVCAHLTVDGCNCTNLVPHGKRLCTSCEKNYCGYNNDEDQMGLAPVMGEDGCAWGLGC</sequence>
<accession>A0AAN7H793</accession>
<reference evidence="1" key="1">
    <citation type="journal article" date="2023" name="Mol. Phylogenet. Evol.">
        <title>Genome-scale phylogeny and comparative genomics of the fungal order Sordariales.</title>
        <authorList>
            <person name="Hensen N."/>
            <person name="Bonometti L."/>
            <person name="Westerberg I."/>
            <person name="Brannstrom I.O."/>
            <person name="Guillou S."/>
            <person name="Cros-Aarteil S."/>
            <person name="Calhoun S."/>
            <person name="Haridas S."/>
            <person name="Kuo A."/>
            <person name="Mondo S."/>
            <person name="Pangilinan J."/>
            <person name="Riley R."/>
            <person name="LaButti K."/>
            <person name="Andreopoulos B."/>
            <person name="Lipzen A."/>
            <person name="Chen C."/>
            <person name="Yan M."/>
            <person name="Daum C."/>
            <person name="Ng V."/>
            <person name="Clum A."/>
            <person name="Steindorff A."/>
            <person name="Ohm R.A."/>
            <person name="Martin F."/>
            <person name="Silar P."/>
            <person name="Natvig D.O."/>
            <person name="Lalanne C."/>
            <person name="Gautier V."/>
            <person name="Ament-Velasquez S.L."/>
            <person name="Kruys A."/>
            <person name="Hutchinson M.I."/>
            <person name="Powell A.J."/>
            <person name="Barry K."/>
            <person name="Miller A.N."/>
            <person name="Grigoriev I.V."/>
            <person name="Debuchy R."/>
            <person name="Gladieux P."/>
            <person name="Hiltunen Thoren M."/>
            <person name="Johannesson H."/>
        </authorList>
    </citation>
    <scope>NUCLEOTIDE SEQUENCE</scope>
    <source>
        <strain evidence="1">CBS 532.94</strain>
    </source>
</reference>
<protein>
    <submittedName>
        <fullName evidence="1">Uncharacterized protein</fullName>
    </submittedName>
</protein>
<comment type="caution">
    <text evidence="1">The sequence shown here is derived from an EMBL/GenBank/DDBJ whole genome shotgun (WGS) entry which is preliminary data.</text>
</comment>
<dbReference type="EMBL" id="MU860096">
    <property type="protein sequence ID" value="KAK4238411.1"/>
    <property type="molecule type" value="Genomic_DNA"/>
</dbReference>
<name>A0AAN7H793_9PEZI</name>
<evidence type="ECO:0000313" key="2">
    <source>
        <dbReference type="Proteomes" id="UP001303760"/>
    </source>
</evidence>
<keyword evidence="2" id="KW-1185">Reference proteome</keyword>
<dbReference type="AlphaFoldDB" id="A0AAN7H793"/>
<evidence type="ECO:0000313" key="1">
    <source>
        <dbReference type="EMBL" id="KAK4238411.1"/>
    </source>
</evidence>
<proteinExistence type="predicted"/>